<dbReference type="CDD" id="cd00488">
    <property type="entry name" value="PCD_DCoH"/>
    <property type="match status" value="1"/>
</dbReference>
<evidence type="ECO:0000313" key="6">
    <source>
        <dbReference type="Proteomes" id="UP001305702"/>
    </source>
</evidence>
<comment type="catalytic activity">
    <reaction evidence="1 4">
        <text>(4aS,6R)-4a-hydroxy-L-erythro-5,6,7,8-tetrahydrobiopterin = (6R)-L-erythro-6,7-dihydrobiopterin + H2O</text>
        <dbReference type="Rhea" id="RHEA:11920"/>
        <dbReference type="ChEBI" id="CHEBI:15377"/>
        <dbReference type="ChEBI" id="CHEBI:15642"/>
        <dbReference type="ChEBI" id="CHEBI:43120"/>
        <dbReference type="EC" id="4.2.1.96"/>
    </reaction>
</comment>
<sequence length="100" mass="11614">MSKLSEEQISVYLGKLPHWKYEDNALHKTFELAGFPEAIDFVNRIAEYAEKDRHHPDLLIRYRKVTVTLTTHESHGVTGKDFLLAQQIEDLKAREIPSHT</sequence>
<dbReference type="Pfam" id="PF01329">
    <property type="entry name" value="Pterin_4a"/>
    <property type="match status" value="1"/>
</dbReference>
<dbReference type="PANTHER" id="PTHR12599">
    <property type="entry name" value="PTERIN-4-ALPHA-CARBINOLAMINE DEHYDRATASE"/>
    <property type="match status" value="1"/>
</dbReference>
<dbReference type="PANTHER" id="PTHR12599:SF0">
    <property type="entry name" value="PTERIN-4-ALPHA-CARBINOLAMINE DEHYDRATASE"/>
    <property type="match status" value="1"/>
</dbReference>
<dbReference type="GO" id="GO:0008124">
    <property type="term" value="F:4-alpha-hydroxytetrahydrobiopterin dehydratase activity"/>
    <property type="evidence" value="ECO:0007669"/>
    <property type="project" value="UniProtKB-UniRule"/>
</dbReference>
<accession>A0AA96RHL5</accession>
<dbReference type="EC" id="4.2.1.96" evidence="4"/>
<comment type="similarity">
    <text evidence="2 4">Belongs to the pterin-4-alpha-carbinolamine dehydratase family.</text>
</comment>
<dbReference type="Gene3D" id="3.30.1360.20">
    <property type="entry name" value="Transcriptional coactivator/pterin dehydratase"/>
    <property type="match status" value="1"/>
</dbReference>
<dbReference type="Proteomes" id="UP001305702">
    <property type="component" value="Chromosome"/>
</dbReference>
<keyword evidence="3 4" id="KW-0456">Lyase</keyword>
<evidence type="ECO:0000313" key="5">
    <source>
        <dbReference type="EMBL" id="WNQ13483.1"/>
    </source>
</evidence>
<evidence type="ECO:0000256" key="3">
    <source>
        <dbReference type="ARBA" id="ARBA00023239"/>
    </source>
</evidence>
<dbReference type="HAMAP" id="MF_00434">
    <property type="entry name" value="Pterin_4_alpha"/>
    <property type="match status" value="1"/>
</dbReference>
<dbReference type="InterPro" id="IPR036428">
    <property type="entry name" value="PCD_sf"/>
</dbReference>
<dbReference type="GO" id="GO:0006729">
    <property type="term" value="P:tetrahydrobiopterin biosynthetic process"/>
    <property type="evidence" value="ECO:0007669"/>
    <property type="project" value="InterPro"/>
</dbReference>
<evidence type="ECO:0000256" key="2">
    <source>
        <dbReference type="ARBA" id="ARBA00006472"/>
    </source>
</evidence>
<dbReference type="NCBIfam" id="NF002017">
    <property type="entry name" value="PRK00823.1-2"/>
    <property type="match status" value="1"/>
</dbReference>
<dbReference type="AlphaFoldDB" id="A0AA96RHL5"/>
<name>A0AA96RHL5_9BACL</name>
<dbReference type="InterPro" id="IPR001533">
    <property type="entry name" value="Pterin_deHydtase"/>
</dbReference>
<protein>
    <recommendedName>
        <fullName evidence="4">Putative pterin-4-alpha-carbinolamine dehydratase</fullName>
        <shortName evidence="4">PHS</shortName>
        <ecNumber evidence="4">4.2.1.96</ecNumber>
    </recommendedName>
    <alternativeName>
        <fullName evidence="4">4-alpha-hydroxy-tetrahydropterin dehydratase</fullName>
    </alternativeName>
    <alternativeName>
        <fullName evidence="4">Pterin carbinolamine dehydratase</fullName>
        <shortName evidence="4">PCD</shortName>
    </alternativeName>
</protein>
<keyword evidence="6" id="KW-1185">Reference proteome</keyword>
<reference evidence="5 6" key="1">
    <citation type="submission" date="2022-02" db="EMBL/GenBank/DDBJ databases">
        <title>Paenibacillus sp. MBLB1776 Whole Genome Shotgun Sequencing.</title>
        <authorList>
            <person name="Hwang C.Y."/>
            <person name="Cho E.-S."/>
            <person name="Seo M.-J."/>
        </authorList>
    </citation>
    <scope>NUCLEOTIDE SEQUENCE [LARGE SCALE GENOMIC DNA]</scope>
    <source>
        <strain evidence="5 6">MBLB1776</strain>
    </source>
</reference>
<dbReference type="KEGG" id="paun:MJA45_10830"/>
<dbReference type="EMBL" id="CP130318">
    <property type="protein sequence ID" value="WNQ13483.1"/>
    <property type="molecule type" value="Genomic_DNA"/>
</dbReference>
<evidence type="ECO:0000256" key="4">
    <source>
        <dbReference type="HAMAP-Rule" id="MF_00434"/>
    </source>
</evidence>
<proteinExistence type="inferred from homology"/>
<evidence type="ECO:0000256" key="1">
    <source>
        <dbReference type="ARBA" id="ARBA00001554"/>
    </source>
</evidence>
<dbReference type="SUPFAM" id="SSF55248">
    <property type="entry name" value="PCD-like"/>
    <property type="match status" value="1"/>
</dbReference>
<gene>
    <name evidence="5" type="ORF">MJA45_10830</name>
</gene>
<dbReference type="RefSeq" id="WP_315607266.1">
    <property type="nucleotide sequence ID" value="NZ_CP130318.1"/>
</dbReference>
<organism evidence="5 6">
    <name type="scientific">Paenibacillus aurantius</name>
    <dbReference type="NCBI Taxonomy" id="2918900"/>
    <lineage>
        <taxon>Bacteria</taxon>
        <taxon>Bacillati</taxon>
        <taxon>Bacillota</taxon>
        <taxon>Bacilli</taxon>
        <taxon>Bacillales</taxon>
        <taxon>Paenibacillaceae</taxon>
        <taxon>Paenibacillus</taxon>
    </lineage>
</organism>